<protein>
    <submittedName>
        <fullName evidence="2">Uncharacterized protein</fullName>
    </submittedName>
</protein>
<evidence type="ECO:0000256" key="1">
    <source>
        <dbReference type="SAM" id="MobiDB-lite"/>
    </source>
</evidence>
<dbReference type="AlphaFoldDB" id="A0A1V6PSY3"/>
<dbReference type="OrthoDB" id="5138418at2759"/>
<keyword evidence="3" id="KW-1185">Reference proteome</keyword>
<dbReference type="EMBL" id="MDYN01000040">
    <property type="protein sequence ID" value="OQD80053.1"/>
    <property type="molecule type" value="Genomic_DNA"/>
</dbReference>
<feature type="region of interest" description="Disordered" evidence="1">
    <location>
        <begin position="82"/>
        <end position="144"/>
    </location>
</feature>
<organism evidence="2 3">
    <name type="scientific">Penicillium antarcticum</name>
    <dbReference type="NCBI Taxonomy" id="416450"/>
    <lineage>
        <taxon>Eukaryota</taxon>
        <taxon>Fungi</taxon>
        <taxon>Dikarya</taxon>
        <taxon>Ascomycota</taxon>
        <taxon>Pezizomycotina</taxon>
        <taxon>Eurotiomycetes</taxon>
        <taxon>Eurotiomycetidae</taxon>
        <taxon>Eurotiales</taxon>
        <taxon>Aspergillaceae</taxon>
        <taxon>Penicillium</taxon>
    </lineage>
</organism>
<feature type="region of interest" description="Disordered" evidence="1">
    <location>
        <begin position="235"/>
        <end position="317"/>
    </location>
</feature>
<feature type="compositionally biased region" description="Basic residues" evidence="1">
    <location>
        <begin position="257"/>
        <end position="269"/>
    </location>
</feature>
<dbReference type="STRING" id="416450.A0A1V6PSY3"/>
<gene>
    <name evidence="2" type="ORF">PENANT_c040G03159</name>
</gene>
<evidence type="ECO:0000313" key="3">
    <source>
        <dbReference type="Proteomes" id="UP000191672"/>
    </source>
</evidence>
<dbReference type="Proteomes" id="UP000191672">
    <property type="component" value="Unassembled WGS sequence"/>
</dbReference>
<accession>A0A1V6PSY3</accession>
<evidence type="ECO:0000313" key="2">
    <source>
        <dbReference type="EMBL" id="OQD80053.1"/>
    </source>
</evidence>
<feature type="compositionally biased region" description="Polar residues" evidence="1">
    <location>
        <begin position="102"/>
        <end position="115"/>
    </location>
</feature>
<reference evidence="3" key="1">
    <citation type="journal article" date="2017" name="Nat. Microbiol.">
        <title>Global analysis of biosynthetic gene clusters reveals vast potential of secondary metabolite production in Penicillium species.</title>
        <authorList>
            <person name="Nielsen J.C."/>
            <person name="Grijseels S."/>
            <person name="Prigent S."/>
            <person name="Ji B."/>
            <person name="Dainat J."/>
            <person name="Nielsen K.F."/>
            <person name="Frisvad J.C."/>
            <person name="Workman M."/>
            <person name="Nielsen J."/>
        </authorList>
    </citation>
    <scope>NUCLEOTIDE SEQUENCE [LARGE SCALE GENOMIC DNA]</scope>
    <source>
        <strain evidence="3">IBT 31811</strain>
    </source>
</reference>
<feature type="region of interest" description="Disordered" evidence="1">
    <location>
        <begin position="32"/>
        <end position="68"/>
    </location>
</feature>
<feature type="compositionally biased region" description="Basic and acidic residues" evidence="1">
    <location>
        <begin position="82"/>
        <end position="94"/>
    </location>
</feature>
<proteinExistence type="predicted"/>
<sequence length="353" mass="38922">MPDMHVFNSPAKLDLSNAPSQYFQVPATSASSSLYSLSVSRKRPRRNTEKLASRFESPSELESPMVQSDYRAFSGGHDFHTSAELDYRPNRYRESFLPPSLDASTESINPESSGTSRKRSRRDSGIASPNADGPDSPSTTPAGWGRTVIKAVGKVLDLCWSGAFRGFYAGGGQGYDMTAGLPTTLESSWQPSTSPSTEKDSYHSNIFATPVPGQYPDDDLDRSWVVVPPKTHDPFVGNSDTASPSLRTRRMFQASSPRRRPAVMPRLKKVAYASPQPKSPIKSQALPSPRTRDAPASAEVQRHAAKMRRKEREEDASIQRLNKQLQDMIREGKAALGTTVEVNDVDMDFSDYD</sequence>
<name>A0A1V6PSY3_9EURO</name>
<comment type="caution">
    <text evidence="2">The sequence shown here is derived from an EMBL/GenBank/DDBJ whole genome shotgun (WGS) entry which is preliminary data.</text>
</comment>